<protein>
    <submittedName>
        <fullName evidence="1">Uncharacterized protein</fullName>
    </submittedName>
</protein>
<proteinExistence type="predicted"/>
<dbReference type="EMBL" id="GBRH01244272">
    <property type="protein sequence ID" value="JAD53623.1"/>
    <property type="molecule type" value="Transcribed_RNA"/>
</dbReference>
<organism evidence="1">
    <name type="scientific">Arundo donax</name>
    <name type="common">Giant reed</name>
    <name type="synonym">Donax arundinaceus</name>
    <dbReference type="NCBI Taxonomy" id="35708"/>
    <lineage>
        <taxon>Eukaryota</taxon>
        <taxon>Viridiplantae</taxon>
        <taxon>Streptophyta</taxon>
        <taxon>Embryophyta</taxon>
        <taxon>Tracheophyta</taxon>
        <taxon>Spermatophyta</taxon>
        <taxon>Magnoliopsida</taxon>
        <taxon>Liliopsida</taxon>
        <taxon>Poales</taxon>
        <taxon>Poaceae</taxon>
        <taxon>PACMAD clade</taxon>
        <taxon>Arundinoideae</taxon>
        <taxon>Arundineae</taxon>
        <taxon>Arundo</taxon>
    </lineage>
</organism>
<reference evidence="1" key="2">
    <citation type="journal article" date="2015" name="Data Brief">
        <title>Shoot transcriptome of the giant reed, Arundo donax.</title>
        <authorList>
            <person name="Barrero R.A."/>
            <person name="Guerrero F.D."/>
            <person name="Moolhuijzen P."/>
            <person name="Goolsby J.A."/>
            <person name="Tidwell J."/>
            <person name="Bellgard S.E."/>
            <person name="Bellgard M.I."/>
        </authorList>
    </citation>
    <scope>NUCLEOTIDE SEQUENCE</scope>
    <source>
        <tissue evidence="1">Shoot tissue taken approximately 20 cm above the soil surface</tissue>
    </source>
</reference>
<evidence type="ECO:0000313" key="1">
    <source>
        <dbReference type="EMBL" id="JAD53623.1"/>
    </source>
</evidence>
<dbReference type="AlphaFoldDB" id="A0A0A9AUV6"/>
<accession>A0A0A9AUV6</accession>
<reference evidence="1" key="1">
    <citation type="submission" date="2014-09" db="EMBL/GenBank/DDBJ databases">
        <authorList>
            <person name="Magalhaes I.L.F."/>
            <person name="Oliveira U."/>
            <person name="Santos F.R."/>
            <person name="Vidigal T.H.D.A."/>
            <person name="Brescovit A.D."/>
            <person name="Santos A.J."/>
        </authorList>
    </citation>
    <scope>NUCLEOTIDE SEQUENCE</scope>
    <source>
        <tissue evidence="1">Shoot tissue taken approximately 20 cm above the soil surface</tissue>
    </source>
</reference>
<sequence length="25" mass="2932">MLARHDQLAIRPKHGPSIFTVHFIF</sequence>
<name>A0A0A9AUV6_ARUDO</name>